<keyword evidence="6" id="KW-0479">Metal-binding</keyword>
<evidence type="ECO:0000256" key="7">
    <source>
        <dbReference type="ARBA" id="ARBA00022801"/>
    </source>
</evidence>
<evidence type="ECO:0000259" key="14">
    <source>
        <dbReference type="Pfam" id="PF01435"/>
    </source>
</evidence>
<dbReference type="PANTHER" id="PTHR43221:SF1">
    <property type="entry name" value="PROTEASE HTPX"/>
    <property type="match status" value="1"/>
</dbReference>
<sequence length="463" mass="49841">MPASAAVGTGAPDAAGERATETCPDCGRPVPVDPRFVTWCAACDWNVDPAGDDDGDTGADPRTDRVERLRRAMAHRYGEQLFDDLVREPVSATGGTPPRHRAAGRPATVLANALALAVHALTSVLALLGLWLLIARWGEGAQPYAGGLLLALAFLLRPRFGRPDGPESELPRLERTDAPRFFGLLDEIAGAVGTRGVDVVELDADVNASVVTYGIRQRRVLRLGMPLWAVLTPQEKVALLGHEFGHYAHGDTRHSLLFGSALNSLTTWLYMLVPSAGRSLLDMFTNLLTAIPRWGVYGLILLLDQATLRASQRAEYLADAAARIAGRDAAVGLMERLLASRSAETALYREIVAARTRSGGPARRGTPAGRPEEAADGLWERVAAGVRGVPAHEYERLRRAAERRGHRVDATHPPTHLRIRHLARTGRQEPVVELGPTRATAAEAELATPGRTVARVLLRDGAA</sequence>
<evidence type="ECO:0000313" key="16">
    <source>
        <dbReference type="Proteomes" id="UP001250858"/>
    </source>
</evidence>
<evidence type="ECO:0000256" key="8">
    <source>
        <dbReference type="ARBA" id="ARBA00022833"/>
    </source>
</evidence>
<dbReference type="RefSeq" id="WP_309549978.1">
    <property type="nucleotide sequence ID" value="NZ_CP133762.1"/>
</dbReference>
<evidence type="ECO:0000256" key="12">
    <source>
        <dbReference type="SAM" id="MobiDB-lite"/>
    </source>
</evidence>
<dbReference type="InterPro" id="IPR050083">
    <property type="entry name" value="HtpX_protease"/>
</dbReference>
<keyword evidence="3" id="KW-1003">Cell membrane</keyword>
<proteinExistence type="predicted"/>
<evidence type="ECO:0000256" key="3">
    <source>
        <dbReference type="ARBA" id="ARBA00022475"/>
    </source>
</evidence>
<accession>A0ABY9S6E2</accession>
<comment type="subcellular location">
    <subcellularLocation>
        <location evidence="2">Cell membrane</location>
        <topology evidence="2">Multi-pass membrane protein</topology>
    </subcellularLocation>
</comment>
<dbReference type="EMBL" id="CP133762">
    <property type="protein sequence ID" value="WMX48555.1"/>
    <property type="molecule type" value="Genomic_DNA"/>
</dbReference>
<evidence type="ECO:0000256" key="10">
    <source>
        <dbReference type="ARBA" id="ARBA00023049"/>
    </source>
</evidence>
<evidence type="ECO:0000256" key="5">
    <source>
        <dbReference type="ARBA" id="ARBA00022692"/>
    </source>
</evidence>
<keyword evidence="16" id="KW-1185">Reference proteome</keyword>
<dbReference type="Proteomes" id="UP001250858">
    <property type="component" value="Chromosome"/>
</dbReference>
<dbReference type="Pfam" id="PF01435">
    <property type="entry name" value="Peptidase_M48"/>
    <property type="match status" value="1"/>
</dbReference>
<feature type="domain" description="Peptidase M48" evidence="14">
    <location>
        <begin position="198"/>
        <end position="423"/>
    </location>
</feature>
<evidence type="ECO:0000256" key="11">
    <source>
        <dbReference type="ARBA" id="ARBA00023136"/>
    </source>
</evidence>
<protein>
    <submittedName>
        <fullName evidence="15">M48 family metallopeptidase</fullName>
    </submittedName>
</protein>
<evidence type="ECO:0000256" key="6">
    <source>
        <dbReference type="ARBA" id="ARBA00022723"/>
    </source>
</evidence>
<dbReference type="PANTHER" id="PTHR43221">
    <property type="entry name" value="PROTEASE HTPX"/>
    <property type="match status" value="1"/>
</dbReference>
<evidence type="ECO:0000256" key="1">
    <source>
        <dbReference type="ARBA" id="ARBA00001947"/>
    </source>
</evidence>
<feature type="transmembrane region" description="Helical" evidence="13">
    <location>
        <begin position="109"/>
        <end position="134"/>
    </location>
</feature>
<keyword evidence="10" id="KW-0482">Metalloprotease</keyword>
<evidence type="ECO:0000256" key="13">
    <source>
        <dbReference type="SAM" id="Phobius"/>
    </source>
</evidence>
<keyword evidence="9 13" id="KW-1133">Transmembrane helix</keyword>
<keyword evidence="5 13" id="KW-0812">Transmembrane</keyword>
<feature type="region of interest" description="Disordered" evidence="12">
    <location>
        <begin position="1"/>
        <end position="22"/>
    </location>
</feature>
<keyword evidence="7" id="KW-0378">Hydrolase</keyword>
<evidence type="ECO:0000256" key="2">
    <source>
        <dbReference type="ARBA" id="ARBA00004651"/>
    </source>
</evidence>
<evidence type="ECO:0000256" key="4">
    <source>
        <dbReference type="ARBA" id="ARBA00022670"/>
    </source>
</evidence>
<dbReference type="Gene3D" id="3.30.2010.10">
    <property type="entry name" value="Metalloproteases ('zincins'), catalytic domain"/>
    <property type="match status" value="1"/>
</dbReference>
<keyword evidence="11 13" id="KW-0472">Membrane</keyword>
<reference evidence="15 16" key="1">
    <citation type="submission" date="2023-09" db="EMBL/GenBank/DDBJ databases">
        <title>Complete genome of Streptomyces roseicoloratus T14.</title>
        <authorList>
            <person name="Bashizi T."/>
            <person name="Kim M.-J."/>
            <person name="Lee G."/>
            <person name="Tagele S.B."/>
            <person name="Shin J.-H."/>
        </authorList>
    </citation>
    <scope>NUCLEOTIDE SEQUENCE [LARGE SCALE GENOMIC DNA]</scope>
    <source>
        <strain evidence="15 16">T14</strain>
    </source>
</reference>
<dbReference type="CDD" id="cd07328">
    <property type="entry name" value="M48_Ste24p_like"/>
    <property type="match status" value="1"/>
</dbReference>
<organism evidence="15 16">
    <name type="scientific">Streptomyces roseicoloratus</name>
    <dbReference type="NCBI Taxonomy" id="2508722"/>
    <lineage>
        <taxon>Bacteria</taxon>
        <taxon>Bacillati</taxon>
        <taxon>Actinomycetota</taxon>
        <taxon>Actinomycetes</taxon>
        <taxon>Kitasatosporales</taxon>
        <taxon>Streptomycetaceae</taxon>
        <taxon>Streptomyces</taxon>
    </lineage>
</organism>
<keyword evidence="4" id="KW-0645">Protease</keyword>
<name>A0ABY9S6E2_9ACTN</name>
<evidence type="ECO:0000256" key="9">
    <source>
        <dbReference type="ARBA" id="ARBA00022989"/>
    </source>
</evidence>
<dbReference type="InterPro" id="IPR001915">
    <property type="entry name" value="Peptidase_M48"/>
</dbReference>
<comment type="cofactor">
    <cofactor evidence="1">
        <name>Zn(2+)</name>
        <dbReference type="ChEBI" id="CHEBI:29105"/>
    </cofactor>
</comment>
<evidence type="ECO:0000313" key="15">
    <source>
        <dbReference type="EMBL" id="WMX48555.1"/>
    </source>
</evidence>
<gene>
    <name evidence="15" type="ORF">RGF97_32360</name>
</gene>
<keyword evidence="8" id="KW-0862">Zinc</keyword>